<evidence type="ECO:0000256" key="5">
    <source>
        <dbReference type="ARBA" id="ARBA00023136"/>
    </source>
</evidence>
<proteinExistence type="predicted"/>
<protein>
    <submittedName>
        <fullName evidence="7">Colanic acid exporter</fullName>
    </submittedName>
</protein>
<comment type="subcellular location">
    <subcellularLocation>
        <location evidence="1">Cell membrane</location>
        <topology evidence="1">Multi-pass membrane protein</topology>
    </subcellularLocation>
</comment>
<evidence type="ECO:0000256" key="4">
    <source>
        <dbReference type="ARBA" id="ARBA00022989"/>
    </source>
</evidence>
<feature type="transmembrane region" description="Helical" evidence="6">
    <location>
        <begin position="9"/>
        <end position="30"/>
    </location>
</feature>
<feature type="transmembrane region" description="Helical" evidence="6">
    <location>
        <begin position="352"/>
        <end position="375"/>
    </location>
</feature>
<feature type="transmembrane region" description="Helical" evidence="6">
    <location>
        <begin position="115"/>
        <end position="132"/>
    </location>
</feature>
<evidence type="ECO:0000313" key="7">
    <source>
        <dbReference type="EMBL" id="ANF30140.1"/>
    </source>
</evidence>
<keyword evidence="5 6" id="KW-0472">Membrane</keyword>
<feature type="transmembrane region" description="Helical" evidence="6">
    <location>
        <begin position="78"/>
        <end position="103"/>
    </location>
</feature>
<evidence type="ECO:0000256" key="2">
    <source>
        <dbReference type="ARBA" id="ARBA00022475"/>
    </source>
</evidence>
<dbReference type="PANTHER" id="PTHR30250:SF11">
    <property type="entry name" value="O-ANTIGEN TRANSPORTER-RELATED"/>
    <property type="match status" value="1"/>
</dbReference>
<keyword evidence="3 6" id="KW-0812">Transmembrane</keyword>
<dbReference type="GO" id="GO:0005886">
    <property type="term" value="C:plasma membrane"/>
    <property type="evidence" value="ECO:0007669"/>
    <property type="project" value="UniProtKB-SubCell"/>
</dbReference>
<feature type="transmembrane region" description="Helical" evidence="6">
    <location>
        <begin position="436"/>
        <end position="454"/>
    </location>
</feature>
<name>A0A172X0I3_HAFAL</name>
<evidence type="ECO:0000256" key="1">
    <source>
        <dbReference type="ARBA" id="ARBA00004651"/>
    </source>
</evidence>
<keyword evidence="2" id="KW-1003">Cell membrane</keyword>
<accession>A0A172X0I3</accession>
<evidence type="ECO:0000256" key="3">
    <source>
        <dbReference type="ARBA" id="ARBA00022692"/>
    </source>
</evidence>
<evidence type="ECO:0000256" key="6">
    <source>
        <dbReference type="SAM" id="Phobius"/>
    </source>
</evidence>
<feature type="transmembrane region" description="Helical" evidence="6">
    <location>
        <begin position="245"/>
        <end position="265"/>
    </location>
</feature>
<sequence length="464" mass="52717">MKTKTIKDFFNYAIGDLFVKGFLFISLPLLSRVMNPIEYGKLSLINSAIMILYVFMSLNMQNAIMNRFMKDEGDFSGYLGSVIIGLLPFQILLMLLSPLYVGYLSPLLSINVSDLYWVLSICFLLSYIYIYTSYLQGARKSREFVKINVISKVCEILFIFTFALLLEHNQYLSKVYAQAIINVILSIYVVCQFRKIAVFKFNKAYFISAVLFSAPLIFHVLSNSLLSQADRLIINKLLGTFEAGIYSFAYNLGMCIIVIVMAWNSSWQPKLYALIKNGEIDKIKKTTAASTFFIFISSSVAILFSKELVMLFAGPEYYSGIKIIPIIIIGNALIHIYLTYVNFVFYEKKSMLISIGTIAALIANIGLNYILIPIIGIDGAAWATVASYFLLALFHYSIARVFLGINVISIKLLFKFTIGLISIYYINIYIESMTTPISIISRLSVVITISYFFINRKMYLWLND</sequence>
<feature type="transmembrane region" description="Helical" evidence="6">
    <location>
        <begin position="381"/>
        <end position="403"/>
    </location>
</feature>
<feature type="transmembrane region" description="Helical" evidence="6">
    <location>
        <begin position="42"/>
        <end position="58"/>
    </location>
</feature>
<feature type="transmembrane region" description="Helical" evidence="6">
    <location>
        <begin position="412"/>
        <end position="430"/>
    </location>
</feature>
<feature type="transmembrane region" description="Helical" evidence="6">
    <location>
        <begin position="286"/>
        <end position="305"/>
    </location>
</feature>
<feature type="transmembrane region" description="Helical" evidence="6">
    <location>
        <begin position="175"/>
        <end position="193"/>
    </location>
</feature>
<feature type="transmembrane region" description="Helical" evidence="6">
    <location>
        <begin position="144"/>
        <end position="163"/>
    </location>
</feature>
<feature type="transmembrane region" description="Helical" evidence="6">
    <location>
        <begin position="317"/>
        <end position="340"/>
    </location>
</feature>
<dbReference type="AlphaFoldDB" id="A0A172X0I3"/>
<reference evidence="7" key="1">
    <citation type="journal article" date="2016" name="PLoS ONE">
        <title>Genetic Diversity of O-Antigens in Hafnia alvei and the Development of a Suspension Array for Serotype Detection.</title>
        <authorList>
            <person name="Duan Z."/>
            <person name="Niedziela T."/>
            <person name="Lugowski C."/>
            <person name="Cao B."/>
            <person name="Wang T."/>
            <person name="Xu L."/>
            <person name="Yang B."/>
            <person name="Liu B."/>
            <person name="Wang L."/>
        </authorList>
    </citation>
    <scope>NUCLEOTIDE SEQUENCE</scope>
    <source>
        <strain evidence="7">PCM1220</strain>
    </source>
</reference>
<dbReference type="InterPro" id="IPR002797">
    <property type="entry name" value="Polysacc_synth"/>
</dbReference>
<organism evidence="7">
    <name type="scientific">Hafnia alvei</name>
    <dbReference type="NCBI Taxonomy" id="569"/>
    <lineage>
        <taxon>Bacteria</taxon>
        <taxon>Pseudomonadati</taxon>
        <taxon>Pseudomonadota</taxon>
        <taxon>Gammaproteobacteria</taxon>
        <taxon>Enterobacterales</taxon>
        <taxon>Hafniaceae</taxon>
        <taxon>Hafnia</taxon>
    </lineage>
</organism>
<dbReference type="RefSeq" id="WP_131391567.1">
    <property type="nucleotide sequence ID" value="NZ_CAMLMO010000084.1"/>
</dbReference>
<dbReference type="PANTHER" id="PTHR30250">
    <property type="entry name" value="PST FAMILY PREDICTED COLANIC ACID TRANSPORTER"/>
    <property type="match status" value="1"/>
</dbReference>
<dbReference type="InterPro" id="IPR050833">
    <property type="entry name" value="Poly_Biosynth_Transport"/>
</dbReference>
<dbReference type="Pfam" id="PF01943">
    <property type="entry name" value="Polysacc_synt"/>
    <property type="match status" value="1"/>
</dbReference>
<keyword evidence="4 6" id="KW-1133">Transmembrane helix</keyword>
<feature type="transmembrane region" description="Helical" evidence="6">
    <location>
        <begin position="205"/>
        <end position="225"/>
    </location>
</feature>
<dbReference type="EMBL" id="KX117093">
    <property type="protein sequence ID" value="ANF30140.1"/>
    <property type="molecule type" value="Genomic_DNA"/>
</dbReference>